<evidence type="ECO:0000313" key="2">
    <source>
        <dbReference type="Proteomes" id="UP000242146"/>
    </source>
</evidence>
<accession>A0A1X2GI08</accession>
<dbReference type="OrthoDB" id="5596610at2759"/>
<sequence>MSKRVQFSGDVDIANTFANEDYDRTAQEVAKLSYHDMVELLTMKSQWRREMEKMVLERDLQEKELAMASSADEANTDTDTCTESNEVYTTSAHEICI</sequence>
<dbReference type="Proteomes" id="UP000242146">
    <property type="component" value="Unassembled WGS sequence"/>
</dbReference>
<organism evidence="1 2">
    <name type="scientific">Hesseltinella vesiculosa</name>
    <dbReference type="NCBI Taxonomy" id="101127"/>
    <lineage>
        <taxon>Eukaryota</taxon>
        <taxon>Fungi</taxon>
        <taxon>Fungi incertae sedis</taxon>
        <taxon>Mucoromycota</taxon>
        <taxon>Mucoromycotina</taxon>
        <taxon>Mucoromycetes</taxon>
        <taxon>Mucorales</taxon>
        <taxon>Cunninghamellaceae</taxon>
        <taxon>Hesseltinella</taxon>
    </lineage>
</organism>
<dbReference type="AlphaFoldDB" id="A0A1X2GI08"/>
<protein>
    <submittedName>
        <fullName evidence="1">Uncharacterized protein</fullName>
    </submittedName>
</protein>
<evidence type="ECO:0000313" key="1">
    <source>
        <dbReference type="EMBL" id="ORX54127.1"/>
    </source>
</evidence>
<proteinExistence type="predicted"/>
<reference evidence="1 2" key="1">
    <citation type="submission" date="2016-07" db="EMBL/GenBank/DDBJ databases">
        <title>Pervasive Adenine N6-methylation of Active Genes in Fungi.</title>
        <authorList>
            <consortium name="DOE Joint Genome Institute"/>
            <person name="Mondo S.J."/>
            <person name="Dannebaum R.O."/>
            <person name="Kuo R.C."/>
            <person name="Labutti K."/>
            <person name="Haridas S."/>
            <person name="Kuo A."/>
            <person name="Salamov A."/>
            <person name="Ahrendt S.R."/>
            <person name="Lipzen A."/>
            <person name="Sullivan W."/>
            <person name="Andreopoulos W.B."/>
            <person name="Clum A."/>
            <person name="Lindquist E."/>
            <person name="Daum C."/>
            <person name="Ramamoorthy G.K."/>
            <person name="Gryganskyi A."/>
            <person name="Culley D."/>
            <person name="Magnuson J.K."/>
            <person name="James T.Y."/>
            <person name="O'Malley M.A."/>
            <person name="Stajich J.E."/>
            <person name="Spatafora J.W."/>
            <person name="Visel A."/>
            <person name="Grigoriev I.V."/>
        </authorList>
    </citation>
    <scope>NUCLEOTIDE SEQUENCE [LARGE SCALE GENOMIC DNA]</scope>
    <source>
        <strain evidence="1 2">NRRL 3301</strain>
    </source>
</reference>
<comment type="caution">
    <text evidence="1">The sequence shown here is derived from an EMBL/GenBank/DDBJ whole genome shotgun (WGS) entry which is preliminary data.</text>
</comment>
<gene>
    <name evidence="1" type="ORF">DM01DRAFT_1305594</name>
</gene>
<name>A0A1X2GI08_9FUNG</name>
<dbReference type="EMBL" id="MCGT01000014">
    <property type="protein sequence ID" value="ORX54127.1"/>
    <property type="molecule type" value="Genomic_DNA"/>
</dbReference>
<keyword evidence="2" id="KW-1185">Reference proteome</keyword>